<gene>
    <name evidence="2" type="primary">rsfS</name>
    <name evidence="4" type="ORF">Tasa_003_035</name>
</gene>
<dbReference type="Gene3D" id="3.30.460.10">
    <property type="entry name" value="Beta Polymerase, domain 2"/>
    <property type="match status" value="1"/>
</dbReference>
<evidence type="ECO:0000256" key="2">
    <source>
        <dbReference type="HAMAP-Rule" id="MF_01477"/>
    </source>
</evidence>
<feature type="compositionally biased region" description="Basic residues" evidence="3">
    <location>
        <begin position="74"/>
        <end position="88"/>
    </location>
</feature>
<feature type="region of interest" description="Disordered" evidence="3">
    <location>
        <begin position="39"/>
        <end position="94"/>
    </location>
</feature>
<dbReference type="EMBL" id="BALE01000003">
    <property type="protein sequence ID" value="GAN52857.1"/>
    <property type="molecule type" value="Genomic_DNA"/>
</dbReference>
<dbReference type="STRING" id="1231623.Tasa_003_035"/>
<keyword evidence="2" id="KW-0963">Cytoplasm</keyword>
<dbReference type="Pfam" id="PF02410">
    <property type="entry name" value="RsfS"/>
    <property type="match status" value="1"/>
</dbReference>
<dbReference type="NCBIfam" id="TIGR00090">
    <property type="entry name" value="rsfS_iojap_ybeB"/>
    <property type="match status" value="1"/>
</dbReference>
<evidence type="ECO:0000256" key="1">
    <source>
        <dbReference type="ARBA" id="ARBA00010574"/>
    </source>
</evidence>
<protein>
    <recommendedName>
        <fullName evidence="2">Ribosomal silencing factor RsfS</fullName>
    </recommendedName>
</protein>
<comment type="similarity">
    <text evidence="1 2">Belongs to the Iojap/RsfS family.</text>
</comment>
<dbReference type="InterPro" id="IPR004394">
    <property type="entry name" value="Iojap/RsfS/C7orf30"/>
</dbReference>
<dbReference type="GO" id="GO:0005737">
    <property type="term" value="C:cytoplasm"/>
    <property type="evidence" value="ECO:0007669"/>
    <property type="project" value="UniProtKB-SubCell"/>
</dbReference>
<keyword evidence="2" id="KW-0810">Translation regulation</keyword>
<dbReference type="HAMAP" id="MF_01477">
    <property type="entry name" value="Iojap_RsfS"/>
    <property type="match status" value="1"/>
</dbReference>
<dbReference type="GO" id="GO:0090071">
    <property type="term" value="P:negative regulation of ribosome biogenesis"/>
    <property type="evidence" value="ECO:0007669"/>
    <property type="project" value="UniProtKB-UniRule"/>
</dbReference>
<dbReference type="Proteomes" id="UP000032679">
    <property type="component" value="Unassembled WGS sequence"/>
</dbReference>
<dbReference type="GO" id="GO:0042256">
    <property type="term" value="P:cytosolic ribosome assembly"/>
    <property type="evidence" value="ECO:0007669"/>
    <property type="project" value="UniProtKB-UniRule"/>
</dbReference>
<comment type="caution">
    <text evidence="4">The sequence shown here is derived from an EMBL/GenBank/DDBJ whole genome shotgun (WGS) entry which is preliminary data.</text>
</comment>
<comment type="subunit">
    <text evidence="2">Interacts with ribosomal protein uL14 (rplN).</text>
</comment>
<comment type="function">
    <text evidence="2">Functions as a ribosomal silencing factor. Interacts with ribosomal protein uL14 (rplN), blocking formation of intersubunit bridge B8. Prevents association of the 30S and 50S ribosomal subunits and the formation of functional ribosomes, thus repressing translation.</text>
</comment>
<dbReference type="AlphaFoldDB" id="A0A0D6MGW5"/>
<evidence type="ECO:0000313" key="4">
    <source>
        <dbReference type="EMBL" id="GAN52857.1"/>
    </source>
</evidence>
<keyword evidence="5" id="KW-1185">Reference proteome</keyword>
<proteinExistence type="inferred from homology"/>
<dbReference type="GO" id="GO:0017148">
    <property type="term" value="P:negative regulation of translation"/>
    <property type="evidence" value="ECO:0007669"/>
    <property type="project" value="UniProtKB-UniRule"/>
</dbReference>
<evidence type="ECO:0000313" key="5">
    <source>
        <dbReference type="Proteomes" id="UP000032679"/>
    </source>
</evidence>
<dbReference type="InterPro" id="IPR043519">
    <property type="entry name" value="NT_sf"/>
</dbReference>
<dbReference type="SUPFAM" id="SSF81301">
    <property type="entry name" value="Nucleotidyltransferase"/>
    <property type="match status" value="1"/>
</dbReference>
<feature type="compositionally biased region" description="Basic residues" evidence="3">
    <location>
        <begin position="47"/>
        <end position="57"/>
    </location>
</feature>
<comment type="subcellular location">
    <subcellularLocation>
        <location evidence="2">Cytoplasm</location>
    </subcellularLocation>
</comment>
<dbReference type="PANTHER" id="PTHR21043:SF0">
    <property type="entry name" value="MITOCHONDRIAL ASSEMBLY OF RIBOSOMAL LARGE SUBUNIT PROTEIN 1"/>
    <property type="match status" value="1"/>
</dbReference>
<keyword evidence="2" id="KW-0678">Repressor</keyword>
<evidence type="ECO:0000256" key="3">
    <source>
        <dbReference type="SAM" id="MobiDB-lite"/>
    </source>
</evidence>
<dbReference type="PANTHER" id="PTHR21043">
    <property type="entry name" value="IOJAP SUPERFAMILY ORTHOLOG"/>
    <property type="match status" value="1"/>
</dbReference>
<organism evidence="4 5">
    <name type="scientific">Tanticharoenia sakaeratensis NBRC 103193</name>
    <dbReference type="NCBI Taxonomy" id="1231623"/>
    <lineage>
        <taxon>Bacteria</taxon>
        <taxon>Pseudomonadati</taxon>
        <taxon>Pseudomonadota</taxon>
        <taxon>Alphaproteobacteria</taxon>
        <taxon>Acetobacterales</taxon>
        <taxon>Acetobacteraceae</taxon>
        <taxon>Tanticharoenia</taxon>
    </lineage>
</organism>
<name>A0A0D6MGW5_9PROT</name>
<sequence>MAIGLSFRARKTVYPRLNCGHALPAPDIILHRSVRIIARTPSDPQAKPRRPGAKTARKSPEPVLAEAAKAPGTPRKKAAAAGPRRRKPAEREPALPEVLDQHLALIQDSLADDKAEDIVVLDLTGRATFADRMVIATGLADRQIAAMAQHLERKLNEVGVKRVLIEGANGSDWVLLDTGDIVVHLFKPDSRVLYGLERMWGADLDAADEADAEPDAP</sequence>
<dbReference type="GO" id="GO:0043023">
    <property type="term" value="F:ribosomal large subunit binding"/>
    <property type="evidence" value="ECO:0007669"/>
    <property type="project" value="TreeGrafter"/>
</dbReference>
<reference evidence="4 5" key="1">
    <citation type="submission" date="2012-10" db="EMBL/GenBank/DDBJ databases">
        <title>Genome sequencing of Tanticharoenia sakaeratensis NBRC 103193.</title>
        <authorList>
            <person name="Azuma Y."/>
            <person name="Hadano H."/>
            <person name="Hirakawa H."/>
            <person name="Matsushita K."/>
        </authorList>
    </citation>
    <scope>NUCLEOTIDE SEQUENCE [LARGE SCALE GENOMIC DNA]</scope>
    <source>
        <strain evidence="4 5">NBRC 103193</strain>
    </source>
</reference>
<accession>A0A0D6MGW5</accession>